<dbReference type="OrthoDB" id="3436968at2"/>
<proteinExistence type="predicted"/>
<feature type="region of interest" description="Disordered" evidence="1">
    <location>
        <begin position="79"/>
        <end position="161"/>
    </location>
</feature>
<organism evidence="3 4">
    <name type="scientific">Marinitenerispora sediminis</name>
    <dbReference type="NCBI Taxonomy" id="1931232"/>
    <lineage>
        <taxon>Bacteria</taxon>
        <taxon>Bacillati</taxon>
        <taxon>Actinomycetota</taxon>
        <taxon>Actinomycetes</taxon>
        <taxon>Streptosporangiales</taxon>
        <taxon>Nocardiopsidaceae</taxon>
        <taxon>Marinitenerispora</taxon>
    </lineage>
</organism>
<keyword evidence="2" id="KW-0472">Membrane</keyword>
<dbReference type="EMBL" id="QEIN01000204">
    <property type="protein sequence ID" value="RCV52991.1"/>
    <property type="molecule type" value="Genomic_DNA"/>
</dbReference>
<gene>
    <name evidence="3" type="ORF">DEF24_21205</name>
</gene>
<comment type="caution">
    <text evidence="3">The sequence shown here is derived from an EMBL/GenBank/DDBJ whole genome shotgun (WGS) entry which is preliminary data.</text>
</comment>
<feature type="compositionally biased region" description="Basic and acidic residues" evidence="1">
    <location>
        <begin position="104"/>
        <end position="127"/>
    </location>
</feature>
<keyword evidence="2" id="KW-1133">Transmembrane helix</keyword>
<accession>A0A368T0W5</accession>
<evidence type="ECO:0000313" key="3">
    <source>
        <dbReference type="EMBL" id="RCV52991.1"/>
    </source>
</evidence>
<sequence>MPGWGWLGALLIISVGLIVVWAAWRRENRPRRFFRGGVLDTEQDRIEPADHARLAPEVVEEPQAPINMASGLDAQAAALVEGGERPHGTLSPTVDEEAAAVVDEEVRQQRGDDPADEHPRRDPRTRPAVDGPGSRDAAEARGAEEAPQPHVLDEEPRGRHG</sequence>
<dbReference type="RefSeq" id="WP_114396309.1">
    <property type="nucleotide sequence ID" value="NZ_QEIM01000006.1"/>
</dbReference>
<evidence type="ECO:0000256" key="1">
    <source>
        <dbReference type="SAM" id="MobiDB-lite"/>
    </source>
</evidence>
<dbReference type="AlphaFoldDB" id="A0A368T0W5"/>
<feature type="compositionally biased region" description="Basic and acidic residues" evidence="1">
    <location>
        <begin position="151"/>
        <end position="161"/>
    </location>
</feature>
<keyword evidence="4" id="KW-1185">Reference proteome</keyword>
<keyword evidence="2" id="KW-0812">Transmembrane</keyword>
<dbReference type="Proteomes" id="UP000253318">
    <property type="component" value="Unassembled WGS sequence"/>
</dbReference>
<feature type="transmembrane region" description="Helical" evidence="2">
    <location>
        <begin position="6"/>
        <end position="24"/>
    </location>
</feature>
<evidence type="ECO:0000313" key="4">
    <source>
        <dbReference type="Proteomes" id="UP000253318"/>
    </source>
</evidence>
<protein>
    <submittedName>
        <fullName evidence="3">Uncharacterized protein</fullName>
    </submittedName>
</protein>
<reference evidence="3 4" key="1">
    <citation type="submission" date="2018-04" db="EMBL/GenBank/DDBJ databases">
        <title>Novel actinobacteria from marine sediment.</title>
        <authorList>
            <person name="Ng Z.Y."/>
            <person name="Tan G.Y.A."/>
        </authorList>
    </citation>
    <scope>NUCLEOTIDE SEQUENCE [LARGE SCALE GENOMIC DNA]</scope>
    <source>
        <strain evidence="3 4">TPS81</strain>
    </source>
</reference>
<name>A0A368T0W5_9ACTN</name>
<evidence type="ECO:0000256" key="2">
    <source>
        <dbReference type="SAM" id="Phobius"/>
    </source>
</evidence>